<evidence type="ECO:0000259" key="6">
    <source>
        <dbReference type="PROSITE" id="PS50158"/>
    </source>
</evidence>
<dbReference type="InterPro" id="IPR004332">
    <property type="entry name" value="Transposase_MuDR"/>
</dbReference>
<feature type="compositionally biased region" description="Basic residues" evidence="5">
    <location>
        <begin position="716"/>
        <end position="729"/>
    </location>
</feature>
<evidence type="ECO:0000256" key="3">
    <source>
        <dbReference type="ARBA" id="ARBA00022833"/>
    </source>
</evidence>
<dbReference type="EMBL" id="JBANAX010000833">
    <property type="protein sequence ID" value="KAL1192056.1"/>
    <property type="molecule type" value="Genomic_DNA"/>
</dbReference>
<keyword evidence="3" id="KW-0862">Zinc</keyword>
<feature type="domain" description="CCHC-type" evidence="6">
    <location>
        <begin position="749"/>
        <end position="763"/>
    </location>
</feature>
<name>A0ABD0ZBJ9_CARAN</name>
<dbReference type="Pfam" id="PF10551">
    <property type="entry name" value="MULE"/>
    <property type="match status" value="1"/>
</dbReference>
<evidence type="ECO:0008006" key="10">
    <source>
        <dbReference type="Google" id="ProtNLM"/>
    </source>
</evidence>
<evidence type="ECO:0000256" key="5">
    <source>
        <dbReference type="SAM" id="MobiDB-lite"/>
    </source>
</evidence>
<feature type="region of interest" description="Disordered" evidence="5">
    <location>
        <begin position="714"/>
        <end position="760"/>
    </location>
</feature>
<dbReference type="Pfam" id="PF04434">
    <property type="entry name" value="SWIM"/>
    <property type="match status" value="1"/>
</dbReference>
<evidence type="ECO:0000256" key="1">
    <source>
        <dbReference type="ARBA" id="ARBA00022723"/>
    </source>
</evidence>
<evidence type="ECO:0000313" key="9">
    <source>
        <dbReference type="Proteomes" id="UP001558713"/>
    </source>
</evidence>
<feature type="compositionally biased region" description="Polar residues" evidence="5">
    <location>
        <begin position="114"/>
        <end position="124"/>
    </location>
</feature>
<proteinExistence type="predicted"/>
<evidence type="ECO:0000256" key="2">
    <source>
        <dbReference type="ARBA" id="ARBA00022771"/>
    </source>
</evidence>
<evidence type="ECO:0000256" key="4">
    <source>
        <dbReference type="PROSITE-ProRule" id="PRU00047"/>
    </source>
</evidence>
<reference evidence="8 9" key="1">
    <citation type="submission" date="2024-04" db="EMBL/GenBank/DDBJ databases">
        <title>Genome assembly C_amara_ONT_v2.</title>
        <authorList>
            <person name="Yant L."/>
            <person name="Moore C."/>
            <person name="Slenker M."/>
        </authorList>
    </citation>
    <scope>NUCLEOTIDE SEQUENCE [LARGE SCALE GENOMIC DNA]</scope>
    <source>
        <tissue evidence="8">Leaf</tissue>
    </source>
</reference>
<dbReference type="PANTHER" id="PTHR31973:SF187">
    <property type="entry name" value="MUTATOR TRANSPOSASE MUDRA PROTEIN"/>
    <property type="match status" value="1"/>
</dbReference>
<dbReference type="InterPro" id="IPR006564">
    <property type="entry name" value="Znf_PMZ"/>
</dbReference>
<keyword evidence="1" id="KW-0479">Metal-binding</keyword>
<gene>
    <name evidence="8" type="ORF">V5N11_029955</name>
</gene>
<feature type="domain" description="SWIM-type" evidence="7">
    <location>
        <begin position="635"/>
        <end position="667"/>
    </location>
</feature>
<dbReference type="PROSITE" id="PS50966">
    <property type="entry name" value="ZF_SWIM"/>
    <property type="match status" value="1"/>
</dbReference>
<evidence type="ECO:0000313" key="8">
    <source>
        <dbReference type="EMBL" id="KAL1192056.1"/>
    </source>
</evidence>
<dbReference type="Pfam" id="PF03108">
    <property type="entry name" value="DBD_Tnp_Mut"/>
    <property type="match status" value="1"/>
</dbReference>
<dbReference type="InterPro" id="IPR018289">
    <property type="entry name" value="MULE_transposase_dom"/>
</dbReference>
<comment type="caution">
    <text evidence="8">The sequence shown here is derived from an EMBL/GenBank/DDBJ whole genome shotgun (WGS) entry which is preliminary data.</text>
</comment>
<dbReference type="PROSITE" id="PS50158">
    <property type="entry name" value="ZF_CCHC"/>
    <property type="match status" value="1"/>
</dbReference>
<keyword evidence="2 4" id="KW-0863">Zinc-finger</keyword>
<feature type="compositionally biased region" description="Basic and acidic residues" evidence="5">
    <location>
        <begin position="125"/>
        <end position="162"/>
    </location>
</feature>
<organism evidence="8 9">
    <name type="scientific">Cardamine amara subsp. amara</name>
    <dbReference type="NCBI Taxonomy" id="228776"/>
    <lineage>
        <taxon>Eukaryota</taxon>
        <taxon>Viridiplantae</taxon>
        <taxon>Streptophyta</taxon>
        <taxon>Embryophyta</taxon>
        <taxon>Tracheophyta</taxon>
        <taxon>Spermatophyta</taxon>
        <taxon>Magnoliopsida</taxon>
        <taxon>eudicotyledons</taxon>
        <taxon>Gunneridae</taxon>
        <taxon>Pentapetalae</taxon>
        <taxon>rosids</taxon>
        <taxon>malvids</taxon>
        <taxon>Brassicales</taxon>
        <taxon>Brassicaceae</taxon>
        <taxon>Cardamineae</taxon>
        <taxon>Cardamine</taxon>
    </lineage>
</organism>
<sequence>MLQIYVMCGRWRLYDNKQWGFIVDEEKRGRLVSLESTPSLEELKLIVLDDYGIKQIEFDVEFSFLPIGVSLDSPPIVMLNDRQVKNFLLYFKRNNNLQLCVTFKSRVDGHSSGEQFYLNNGSNDDANRRSDDAKGRSDDVKGRTDDGNNRRDHRSEDDDGNVHGKSIVLRNSDKTSYHDAKVVDGLVTMMVESMVKTGNYFKSKEILQATMEMYAMKHNCDYRVTKSDTKWWSIRCVHSSCKWSLRAQCLDHSTYLKINKYVGEHTCAPSRKNKFCRTPSARTIGHLIMHNYEGVKGGPKPHDIIKSIRSDWGCELTYSQAWESREYAVNEVRGIPEKSYAKIPKYLYIVQEANPGTFTNYETDCDGRFKYLFISFGQSIRGFNKSIRKVIVVDGTFLKNKYKGVLLVATTVDGNSNLYPIAFGIADSENDRSWEWFLTQLKNGIKDDEGLAFVSDRHQSICKSIGIVYPLAKHGICIHHLINNVITYYKGKSLAGLVAKASKAYRVAEFEIRFKQICDISPAIGGYLKEANVTQWARCHFPGYRYDLNTKNPAESINFALREPREYPIIPLLDSIREFLTRWFYKRRELSAKNMYPLTIAVEKKIDRRIGKGQIFEGIPITRSRIRIKGGTTDFIVDLERRTCSCGKFRIGKIPCRHAIKGSFDTCKDLYRYADDVYTTTAWRSLYEESINPIGVPEEEWRVPEHVKAAKVIAPHTKRQPGRPKKRRHETVEDKIRSSQGSQAPKRHKCSRCGKEGHNRTTCDIAI</sequence>
<evidence type="ECO:0000259" key="7">
    <source>
        <dbReference type="PROSITE" id="PS50966"/>
    </source>
</evidence>
<dbReference type="Proteomes" id="UP001558713">
    <property type="component" value="Unassembled WGS sequence"/>
</dbReference>
<dbReference type="InterPro" id="IPR001878">
    <property type="entry name" value="Znf_CCHC"/>
</dbReference>
<protein>
    <recommendedName>
        <fullName evidence="10">SWIM-type domain-containing protein</fullName>
    </recommendedName>
</protein>
<feature type="region of interest" description="Disordered" evidence="5">
    <location>
        <begin position="114"/>
        <end position="166"/>
    </location>
</feature>
<dbReference type="InterPro" id="IPR007527">
    <property type="entry name" value="Znf_SWIM"/>
</dbReference>
<dbReference type="AlphaFoldDB" id="A0ABD0ZBJ9"/>
<accession>A0ABD0ZBJ9</accession>
<keyword evidence="9" id="KW-1185">Reference proteome</keyword>
<dbReference type="GO" id="GO:0008270">
    <property type="term" value="F:zinc ion binding"/>
    <property type="evidence" value="ECO:0007669"/>
    <property type="project" value="UniProtKB-KW"/>
</dbReference>
<dbReference type="PANTHER" id="PTHR31973">
    <property type="entry name" value="POLYPROTEIN, PUTATIVE-RELATED"/>
    <property type="match status" value="1"/>
</dbReference>
<dbReference type="SMART" id="SM00575">
    <property type="entry name" value="ZnF_PMZ"/>
    <property type="match status" value="1"/>
</dbReference>